<evidence type="ECO:0000256" key="2">
    <source>
        <dbReference type="ARBA" id="ARBA00004956"/>
    </source>
</evidence>
<feature type="binding site" evidence="18">
    <location>
        <position position="12"/>
    </location>
    <ligand>
        <name>Zn(2+)</name>
        <dbReference type="ChEBI" id="CHEBI:29105"/>
    </ligand>
</feature>
<dbReference type="GO" id="GO:0009317">
    <property type="term" value="C:acetyl-CoA carboxylase complex"/>
    <property type="evidence" value="ECO:0007669"/>
    <property type="project" value="InterPro"/>
</dbReference>
<dbReference type="Pfam" id="PF03255">
    <property type="entry name" value="ACCA"/>
    <property type="match status" value="1"/>
</dbReference>
<dbReference type="HAMAP" id="MF_01395">
    <property type="entry name" value="AcetylCoA_CT_beta"/>
    <property type="match status" value="1"/>
</dbReference>
<evidence type="ECO:0000256" key="4">
    <source>
        <dbReference type="ARBA" id="ARBA00010284"/>
    </source>
</evidence>
<evidence type="ECO:0000259" key="19">
    <source>
        <dbReference type="PROSITE" id="PS50980"/>
    </source>
</evidence>
<comment type="pathway">
    <text evidence="2 17">Lipid metabolism; malonyl-CoA biosynthesis; malonyl-CoA from acetyl-CoA: step 1/1.</text>
</comment>
<evidence type="ECO:0000256" key="6">
    <source>
        <dbReference type="ARBA" id="ARBA00022490"/>
    </source>
</evidence>
<comment type="caution">
    <text evidence="21">The sequence shown here is derived from an EMBL/GenBank/DDBJ whole genome shotgun (WGS) entry which is preliminary data.</text>
</comment>
<feature type="zinc finger region" description="C4-type" evidence="18">
    <location>
        <begin position="12"/>
        <end position="34"/>
    </location>
</feature>
<organism evidence="21 22">
    <name type="scientific">Nocardiopsis alba</name>
    <dbReference type="NCBI Taxonomy" id="53437"/>
    <lineage>
        <taxon>Bacteria</taxon>
        <taxon>Bacillati</taxon>
        <taxon>Actinomycetota</taxon>
        <taxon>Actinomycetes</taxon>
        <taxon>Streptosporangiales</taxon>
        <taxon>Nocardiopsidaceae</taxon>
        <taxon>Nocardiopsis</taxon>
    </lineage>
</organism>
<dbReference type="InterPro" id="IPR029045">
    <property type="entry name" value="ClpP/crotonase-like_dom_sf"/>
</dbReference>
<comment type="subunit">
    <text evidence="17">Acetyl-CoA carboxylase is a heterohexamer composed of biotin carboxyl carrier protein (AccB), biotin carboxylase (AccC) and two subunits each of ACCase subunit alpha (AccA) and ACCase subunit beta (AccD).</text>
</comment>
<evidence type="ECO:0000313" key="21">
    <source>
        <dbReference type="EMBL" id="MYR31677.1"/>
    </source>
</evidence>
<dbReference type="InterPro" id="IPR000438">
    <property type="entry name" value="Acetyl_CoA_COase_Trfase_b_su"/>
</dbReference>
<comment type="similarity">
    <text evidence="3">In the C-terminal section; belongs to the AccA family.</text>
</comment>
<dbReference type="InterPro" id="IPR011762">
    <property type="entry name" value="COA_CT_N"/>
</dbReference>
<gene>
    <name evidence="17 21" type="primary">accA</name>
    <name evidence="18" type="synonym">accD</name>
    <name evidence="21" type="ORF">GTW20_05180</name>
</gene>
<dbReference type="NCBIfam" id="NF041504">
    <property type="entry name" value="AccA_sub"/>
    <property type="match status" value="1"/>
</dbReference>
<keyword evidence="6 17" id="KW-0963">Cytoplasm</keyword>
<evidence type="ECO:0000256" key="10">
    <source>
        <dbReference type="ARBA" id="ARBA00022771"/>
    </source>
</evidence>
<evidence type="ECO:0000256" key="16">
    <source>
        <dbReference type="ARBA" id="ARBA00049152"/>
    </source>
</evidence>
<feature type="binding site" evidence="18">
    <location>
        <position position="31"/>
    </location>
    <ligand>
        <name>Zn(2+)</name>
        <dbReference type="ChEBI" id="CHEBI:29105"/>
    </ligand>
</feature>
<evidence type="ECO:0000256" key="17">
    <source>
        <dbReference type="HAMAP-Rule" id="MF_00823"/>
    </source>
</evidence>
<dbReference type="Proteomes" id="UP000467124">
    <property type="component" value="Unassembled WGS sequence"/>
</dbReference>
<keyword evidence="9 17" id="KW-0547">Nucleotide-binding</keyword>
<name>A0A7K2IPC2_9ACTN</name>
<keyword evidence="10 18" id="KW-0863">Zinc-finger</keyword>
<keyword evidence="7 17" id="KW-0444">Lipid biosynthesis</keyword>
<keyword evidence="12 17" id="KW-0067">ATP-binding</keyword>
<feature type="binding site" evidence="18">
    <location>
        <position position="34"/>
    </location>
    <ligand>
        <name>Zn(2+)</name>
        <dbReference type="ChEBI" id="CHEBI:29105"/>
    </ligand>
</feature>
<dbReference type="AlphaFoldDB" id="A0A7K2IPC2"/>
<dbReference type="PROSITE" id="PS50980">
    <property type="entry name" value="COA_CT_NTER"/>
    <property type="match status" value="1"/>
</dbReference>
<feature type="domain" description="CoA carboxyltransferase C-terminal" evidence="20">
    <location>
        <begin position="281"/>
        <end position="529"/>
    </location>
</feature>
<dbReference type="HAMAP" id="MF_00823">
    <property type="entry name" value="AcetylCoA_CT_alpha"/>
    <property type="match status" value="1"/>
</dbReference>
<dbReference type="PANTHER" id="PTHR42853">
    <property type="entry name" value="ACETYL-COENZYME A CARBOXYLASE CARBOXYL TRANSFERASE SUBUNIT ALPHA"/>
    <property type="match status" value="1"/>
</dbReference>
<dbReference type="SUPFAM" id="SSF52096">
    <property type="entry name" value="ClpP/crotonase"/>
    <property type="match status" value="2"/>
</dbReference>
<dbReference type="InterPro" id="IPR001095">
    <property type="entry name" value="Acetyl_CoA_COase_a_su"/>
</dbReference>
<dbReference type="PRINTS" id="PR01069">
    <property type="entry name" value="ACCCTRFRASEA"/>
</dbReference>
<feature type="binding site" evidence="18">
    <location>
        <position position="15"/>
    </location>
    <ligand>
        <name>Zn(2+)</name>
        <dbReference type="ChEBI" id="CHEBI:29105"/>
    </ligand>
</feature>
<dbReference type="UniPathway" id="UPA00655">
    <property type="reaction ID" value="UER00711"/>
</dbReference>
<comment type="function">
    <text evidence="17">Component of the acetyl coenzyme A carboxylase (ACC) complex. First, biotin carboxylase catalyzes the carboxylation of biotin on its carrier protein (BCCP) and then the CO(2) group is transferred by the carboxyltransferase to acetyl-CoA to form malonyl-CoA.</text>
</comment>
<evidence type="ECO:0000313" key="22">
    <source>
        <dbReference type="Proteomes" id="UP000467124"/>
    </source>
</evidence>
<comment type="cofactor">
    <cofactor evidence="18">
        <name>Zn(2+)</name>
        <dbReference type="ChEBI" id="CHEBI:29105"/>
    </cofactor>
    <text evidence="18">Binds 1 zinc ion per subunit.</text>
</comment>
<dbReference type="GO" id="GO:0008270">
    <property type="term" value="F:zinc ion binding"/>
    <property type="evidence" value="ECO:0007669"/>
    <property type="project" value="UniProtKB-UniRule"/>
</dbReference>
<evidence type="ECO:0000256" key="13">
    <source>
        <dbReference type="ARBA" id="ARBA00023098"/>
    </source>
</evidence>
<proteinExistence type="inferred from homology"/>
<keyword evidence="8 17" id="KW-0808">Transferase</keyword>
<comment type="subcellular location">
    <subcellularLocation>
        <location evidence="1 17">Cytoplasm</location>
    </subcellularLocation>
</comment>
<dbReference type="RefSeq" id="WP_161110400.1">
    <property type="nucleotide sequence ID" value="NZ_WWHY01000001.1"/>
</dbReference>
<keyword evidence="13 17" id="KW-0443">Lipid metabolism</keyword>
<keyword evidence="18" id="KW-0479">Metal-binding</keyword>
<keyword evidence="11 17" id="KW-0276">Fatty acid metabolism</keyword>
<keyword evidence="18" id="KW-0862">Zinc</keyword>
<dbReference type="GO" id="GO:0005524">
    <property type="term" value="F:ATP binding"/>
    <property type="evidence" value="ECO:0007669"/>
    <property type="project" value="UniProtKB-KW"/>
</dbReference>
<accession>A0A7K2IPC2</accession>
<evidence type="ECO:0000256" key="8">
    <source>
        <dbReference type="ARBA" id="ARBA00022679"/>
    </source>
</evidence>
<evidence type="ECO:0000256" key="15">
    <source>
        <dbReference type="ARBA" id="ARBA00025280"/>
    </source>
</evidence>
<keyword evidence="14 17" id="KW-0275">Fatty acid biosynthesis</keyword>
<evidence type="ECO:0000259" key="20">
    <source>
        <dbReference type="PROSITE" id="PS50989"/>
    </source>
</evidence>
<dbReference type="PROSITE" id="PS50989">
    <property type="entry name" value="COA_CT_CTER"/>
    <property type="match status" value="1"/>
</dbReference>
<protein>
    <recommendedName>
        <fullName evidence="17 18">Multifunctional fusion protein</fullName>
    </recommendedName>
    <domain>
        <recommendedName>
            <fullName evidence="17">Acetyl-coenzyme A carboxylase carboxyl transferase subunit alpha</fullName>
            <shortName evidence="17">ACCase subunit alpha</shortName>
            <shortName evidence="17">Acetyl-CoA carboxylase carboxyltransferase subunit alpha</shortName>
            <ecNumber evidence="17">2.1.3.15</ecNumber>
        </recommendedName>
    </domain>
    <domain>
        <recommendedName>
            <fullName evidence="18">Acetyl-coenzyme A carboxylase carboxyl transferase subunit beta</fullName>
            <shortName evidence="18">ACCase subunit beta</shortName>
            <shortName evidence="18">Acetyl-CoA carboxylase carboxyltransferase subunit beta</shortName>
        </recommendedName>
    </domain>
</protein>
<evidence type="ECO:0000256" key="3">
    <source>
        <dbReference type="ARBA" id="ARBA00006276"/>
    </source>
</evidence>
<evidence type="ECO:0000256" key="7">
    <source>
        <dbReference type="ARBA" id="ARBA00022516"/>
    </source>
</evidence>
<evidence type="ECO:0000256" key="1">
    <source>
        <dbReference type="ARBA" id="ARBA00004496"/>
    </source>
</evidence>
<dbReference type="NCBIfam" id="TIGR00513">
    <property type="entry name" value="accA"/>
    <property type="match status" value="1"/>
</dbReference>
<evidence type="ECO:0000256" key="11">
    <source>
        <dbReference type="ARBA" id="ARBA00022832"/>
    </source>
</evidence>
<evidence type="ECO:0000256" key="14">
    <source>
        <dbReference type="ARBA" id="ARBA00023160"/>
    </source>
</evidence>
<dbReference type="GO" id="GO:0003989">
    <property type="term" value="F:acetyl-CoA carboxylase activity"/>
    <property type="evidence" value="ECO:0007669"/>
    <property type="project" value="InterPro"/>
</dbReference>
<evidence type="ECO:0000256" key="12">
    <source>
        <dbReference type="ARBA" id="ARBA00022840"/>
    </source>
</evidence>
<evidence type="ECO:0000256" key="5">
    <source>
        <dbReference type="ARBA" id="ARBA00011664"/>
    </source>
</evidence>
<dbReference type="InterPro" id="IPR011763">
    <property type="entry name" value="COA_CT_C"/>
</dbReference>
<sequence>MTSAATTEWIACGGCAQPVYGKRFARTEKVCPLCGWHAPLSAVERITSLFDEGSARPLPWVETTEDPLGFSDTTPYSARLAKARDATGAREAILCVRATIMGHPLIAAVMDFAFLGGSMGTAVGEAIAGAAETALHDRVPLLVVTASGGARMQESILSLMQMAVTARAFADLDAAGILSLGLITDPTYGGVAASFAALPDVLIAEQGARMGFAGPRVIRQTIGAELPKGFQTAEFLTDHGFIDMVRPRGALRHTLARLLDVWAARTTPPKPVEPVPGAPFTVHKPSDLADVDPWQVVRDARDPRRPTSADYVTELVQGFEELRGDRVSGDCSAIIGGFGLLQGMPVLVLGHQKGHETDELVQRNFGMASPQGYRKTTRLMRLAAKLKVPVLTFIDTPGAYPGITAEEDGQSFAIAENLRVMSSLPVPIVSVITGEGGSGGALALGVADRVLALSGSCYSVISPEGCAAILWKSPQEAPLAARALRIRARDLLGSEVVDAVVPEPPSGAAEDGAAMARALEGAVVEAFLELIETDPENLTAIRRRRFRKFANHIDKGEL</sequence>
<feature type="domain" description="CoA carboxyltransferase N-terminal" evidence="19">
    <location>
        <begin position="8"/>
        <end position="277"/>
    </location>
</feature>
<dbReference type="PANTHER" id="PTHR42853:SF3">
    <property type="entry name" value="ACETYL-COENZYME A CARBOXYLASE CARBOXYL TRANSFERASE SUBUNIT ALPHA, CHLOROPLASTIC"/>
    <property type="match status" value="1"/>
</dbReference>
<comment type="catalytic activity">
    <reaction evidence="16 17">
        <text>N(6)-carboxybiotinyl-L-lysyl-[protein] + acetyl-CoA = N(6)-biotinyl-L-lysyl-[protein] + malonyl-CoA</text>
        <dbReference type="Rhea" id="RHEA:54728"/>
        <dbReference type="Rhea" id="RHEA-COMP:10505"/>
        <dbReference type="Rhea" id="RHEA-COMP:10506"/>
        <dbReference type="ChEBI" id="CHEBI:57288"/>
        <dbReference type="ChEBI" id="CHEBI:57384"/>
        <dbReference type="ChEBI" id="CHEBI:83144"/>
        <dbReference type="ChEBI" id="CHEBI:83145"/>
        <dbReference type="EC" id="2.1.3.15"/>
    </reaction>
</comment>
<reference evidence="21 22" key="1">
    <citation type="journal article" date="2019" name="Nat. Commun.">
        <title>The antimicrobial potential of Streptomyces from insect microbiomes.</title>
        <authorList>
            <person name="Chevrette M.G."/>
            <person name="Carlson C.M."/>
            <person name="Ortega H.E."/>
            <person name="Thomas C."/>
            <person name="Ananiev G.E."/>
            <person name="Barns K.J."/>
            <person name="Book A.J."/>
            <person name="Cagnazzo J."/>
            <person name="Carlos C."/>
            <person name="Flanigan W."/>
            <person name="Grubbs K.J."/>
            <person name="Horn H.A."/>
            <person name="Hoffmann F.M."/>
            <person name="Klassen J.L."/>
            <person name="Knack J.J."/>
            <person name="Lewin G.R."/>
            <person name="McDonald B.R."/>
            <person name="Muller L."/>
            <person name="Melo W.G.P."/>
            <person name="Pinto-Tomas A.A."/>
            <person name="Schmitz A."/>
            <person name="Wendt-Pienkowski E."/>
            <person name="Wildman S."/>
            <person name="Zhao M."/>
            <person name="Zhang F."/>
            <person name="Bugni T.S."/>
            <person name="Andes D.R."/>
            <person name="Pupo M.T."/>
            <person name="Currie C.R."/>
        </authorList>
    </citation>
    <scope>NUCLEOTIDE SEQUENCE [LARGE SCALE GENOMIC DNA]</scope>
    <source>
        <strain evidence="21 22">SID5840</strain>
    </source>
</reference>
<dbReference type="Gene3D" id="3.90.226.10">
    <property type="entry name" value="2-enoyl-CoA Hydratase, Chain A, domain 1"/>
    <property type="match status" value="2"/>
</dbReference>
<dbReference type="EMBL" id="WWHY01000001">
    <property type="protein sequence ID" value="MYR31677.1"/>
    <property type="molecule type" value="Genomic_DNA"/>
</dbReference>
<evidence type="ECO:0000256" key="9">
    <source>
        <dbReference type="ARBA" id="ARBA00022741"/>
    </source>
</evidence>
<evidence type="ECO:0000256" key="18">
    <source>
        <dbReference type="HAMAP-Rule" id="MF_01395"/>
    </source>
</evidence>
<comment type="similarity">
    <text evidence="4">In the N-terminal section; belongs to the AccD/PCCB family.</text>
</comment>
<comment type="similarity">
    <text evidence="18">Belongs to the AccD/PCCB family.</text>
</comment>
<comment type="similarity">
    <text evidence="17">Belongs to the AccA family.</text>
</comment>
<dbReference type="EC" id="2.1.3.15" evidence="17"/>
<comment type="function">
    <text evidence="15 18">Component of the acetyl coenzyme A carboxylase (ACC) complex. Biotin carboxylase (BC) catalyzes the carboxylation of biotin on its carrier protein (BCCP) and then the CO(2) group is transferred by the transcarboxylase to acetyl-CoA to form malonyl-CoA.</text>
</comment>
<dbReference type="GO" id="GO:0016743">
    <property type="term" value="F:carboxyl- or carbamoyltransferase activity"/>
    <property type="evidence" value="ECO:0007669"/>
    <property type="project" value="UniProtKB-UniRule"/>
</dbReference>
<comment type="subunit">
    <text evidence="5">Acetyl-CoA carboxylase is a heterotetramer composed of biotin carboxyl carrier protein (AccB), biotin carboxylase (AccC) and two subunits of ACCase subunit beta/alpha.</text>
</comment>
<dbReference type="GO" id="GO:0006633">
    <property type="term" value="P:fatty acid biosynthetic process"/>
    <property type="evidence" value="ECO:0007669"/>
    <property type="project" value="UniProtKB-KW"/>
</dbReference>
<dbReference type="GO" id="GO:2001295">
    <property type="term" value="P:malonyl-CoA biosynthetic process"/>
    <property type="evidence" value="ECO:0007669"/>
    <property type="project" value="UniProtKB-UniRule"/>
</dbReference>